<dbReference type="GO" id="GO:0008202">
    <property type="term" value="P:steroid metabolic process"/>
    <property type="evidence" value="ECO:0007669"/>
    <property type="project" value="TreeGrafter"/>
</dbReference>
<dbReference type="Proteomes" id="UP000550707">
    <property type="component" value="Unassembled WGS sequence"/>
</dbReference>
<evidence type="ECO:0000256" key="10">
    <source>
        <dbReference type="ARBA" id="ARBA00038959"/>
    </source>
</evidence>
<keyword evidence="5" id="KW-0560">Oxidoreductase</keyword>
<evidence type="ECO:0000256" key="7">
    <source>
        <dbReference type="ARBA" id="ARBA00023098"/>
    </source>
</evidence>
<keyword evidence="9" id="KW-0472">Membrane</keyword>
<name>A0A7J8HXU6_MOLMO</name>
<dbReference type="GO" id="GO:0016020">
    <property type="term" value="C:membrane"/>
    <property type="evidence" value="ECO:0007669"/>
    <property type="project" value="UniProtKB-SubCell"/>
</dbReference>
<evidence type="ECO:0000256" key="3">
    <source>
        <dbReference type="ARBA" id="ARBA00006484"/>
    </source>
</evidence>
<keyword evidence="6" id="KW-0520">NAD</keyword>
<gene>
    <name evidence="12" type="ORF">HJG59_001447</name>
</gene>
<evidence type="ECO:0000256" key="8">
    <source>
        <dbReference type="ARBA" id="ARBA00023128"/>
    </source>
</evidence>
<keyword evidence="8" id="KW-0496">Mitochondrion</keyword>
<dbReference type="EMBL" id="JACASF010000005">
    <property type="protein sequence ID" value="KAF6477184.1"/>
    <property type="molecule type" value="Genomic_DNA"/>
</dbReference>
<dbReference type="EC" id="1.1.1.30" evidence="10"/>
<evidence type="ECO:0000256" key="11">
    <source>
        <dbReference type="ARBA" id="ARBA00049550"/>
    </source>
</evidence>
<keyword evidence="13" id="KW-1185">Reference proteome</keyword>
<evidence type="ECO:0000256" key="1">
    <source>
        <dbReference type="ARBA" id="ARBA00004173"/>
    </source>
</evidence>
<keyword evidence="7" id="KW-0443">Lipid metabolism</keyword>
<reference evidence="12 13" key="1">
    <citation type="journal article" date="2020" name="Nature">
        <title>Six reference-quality genomes reveal evolution of bat adaptations.</title>
        <authorList>
            <person name="Jebb D."/>
            <person name="Huang Z."/>
            <person name="Pippel M."/>
            <person name="Hughes G.M."/>
            <person name="Lavrichenko K."/>
            <person name="Devanna P."/>
            <person name="Winkler S."/>
            <person name="Jermiin L.S."/>
            <person name="Skirmuntt E.C."/>
            <person name="Katzourakis A."/>
            <person name="Burkitt-Gray L."/>
            <person name="Ray D.A."/>
            <person name="Sullivan K.A.M."/>
            <person name="Roscito J.G."/>
            <person name="Kirilenko B.M."/>
            <person name="Davalos L.M."/>
            <person name="Corthals A.P."/>
            <person name="Power M.L."/>
            <person name="Jones G."/>
            <person name="Ransome R.D."/>
            <person name="Dechmann D.K.N."/>
            <person name="Locatelli A.G."/>
            <person name="Puechmaille S.J."/>
            <person name="Fedrigo O."/>
            <person name="Jarvis E.D."/>
            <person name="Hiller M."/>
            <person name="Vernes S.C."/>
            <person name="Myers E.W."/>
            <person name="Teeling E.C."/>
        </authorList>
    </citation>
    <scope>NUCLEOTIDE SEQUENCE [LARGE SCALE GENOMIC DNA]</scope>
    <source>
        <strain evidence="12">MMolMol1</strain>
        <tissue evidence="12">Muscle</tissue>
    </source>
</reference>
<protein>
    <recommendedName>
        <fullName evidence="10">3-hydroxybutyrate dehydrogenase</fullName>
        <ecNumber evidence="10">1.1.1.30</ecNumber>
    </recommendedName>
</protein>
<evidence type="ECO:0000256" key="9">
    <source>
        <dbReference type="ARBA" id="ARBA00023136"/>
    </source>
</evidence>
<evidence type="ECO:0000313" key="12">
    <source>
        <dbReference type="EMBL" id="KAF6477184.1"/>
    </source>
</evidence>
<dbReference type="SUPFAM" id="SSF51735">
    <property type="entry name" value="NAD(P)-binding Rossmann-fold domains"/>
    <property type="match status" value="1"/>
</dbReference>
<evidence type="ECO:0000256" key="5">
    <source>
        <dbReference type="ARBA" id="ARBA00023002"/>
    </source>
</evidence>
<evidence type="ECO:0000256" key="2">
    <source>
        <dbReference type="ARBA" id="ARBA00004370"/>
    </source>
</evidence>
<comment type="subunit">
    <text evidence="4">Homotetramer.</text>
</comment>
<sequence>MLTVRLSRPLSKLPGKTPSFSDRENGTRRTLLFSSSSSVPVGRRTYADTVNPVGSKALLVTGCDSGFGFSLAKHLHSKGFLVFAGCLLKLLLLLLLEPGQCPSLAPLVSVSPACDKTLTCNTS</sequence>
<comment type="subcellular location">
    <subcellularLocation>
        <location evidence="2">Membrane</location>
    </subcellularLocation>
    <subcellularLocation>
        <location evidence="1">Mitochondrion</location>
    </subcellularLocation>
</comment>
<organism evidence="12 13">
    <name type="scientific">Molossus molossus</name>
    <name type="common">Pallas' mastiff bat</name>
    <name type="synonym">Vespertilio molossus</name>
    <dbReference type="NCBI Taxonomy" id="27622"/>
    <lineage>
        <taxon>Eukaryota</taxon>
        <taxon>Metazoa</taxon>
        <taxon>Chordata</taxon>
        <taxon>Craniata</taxon>
        <taxon>Vertebrata</taxon>
        <taxon>Euteleostomi</taxon>
        <taxon>Mammalia</taxon>
        <taxon>Eutheria</taxon>
        <taxon>Laurasiatheria</taxon>
        <taxon>Chiroptera</taxon>
        <taxon>Yangochiroptera</taxon>
        <taxon>Molossidae</taxon>
        <taxon>Molossus</taxon>
    </lineage>
</organism>
<comment type="similarity">
    <text evidence="3">Belongs to the short-chain dehydrogenases/reductases (SDR) family.</text>
</comment>
<accession>A0A7J8HXU6</accession>
<comment type="caution">
    <text evidence="12">The sequence shown here is derived from an EMBL/GenBank/DDBJ whole genome shotgun (WGS) entry which is preliminary data.</text>
</comment>
<dbReference type="PANTHER" id="PTHR43313:SF25">
    <property type="entry name" value="D-BETA-HYDROXYBUTYRATE DEHYDROGENASE, MITOCHONDRIAL"/>
    <property type="match status" value="1"/>
</dbReference>
<evidence type="ECO:0000256" key="4">
    <source>
        <dbReference type="ARBA" id="ARBA00011881"/>
    </source>
</evidence>
<dbReference type="GO" id="GO:0003858">
    <property type="term" value="F:3-hydroxybutyrate dehydrogenase activity"/>
    <property type="evidence" value="ECO:0007669"/>
    <property type="project" value="UniProtKB-EC"/>
</dbReference>
<evidence type="ECO:0000313" key="13">
    <source>
        <dbReference type="Proteomes" id="UP000550707"/>
    </source>
</evidence>
<proteinExistence type="inferred from homology"/>
<comment type="catalytic activity">
    <reaction evidence="11">
        <text>(R)-3-hydroxybutanoate + NAD(+) = acetoacetate + NADH + H(+)</text>
        <dbReference type="Rhea" id="RHEA:20521"/>
        <dbReference type="ChEBI" id="CHEBI:10983"/>
        <dbReference type="ChEBI" id="CHEBI:13705"/>
        <dbReference type="ChEBI" id="CHEBI:15378"/>
        <dbReference type="ChEBI" id="CHEBI:57540"/>
        <dbReference type="ChEBI" id="CHEBI:57945"/>
        <dbReference type="EC" id="1.1.1.30"/>
    </reaction>
</comment>
<dbReference type="InterPro" id="IPR036291">
    <property type="entry name" value="NAD(P)-bd_dom_sf"/>
</dbReference>
<dbReference type="GO" id="GO:0005739">
    <property type="term" value="C:mitochondrion"/>
    <property type="evidence" value="ECO:0007669"/>
    <property type="project" value="UniProtKB-SubCell"/>
</dbReference>
<evidence type="ECO:0000256" key="6">
    <source>
        <dbReference type="ARBA" id="ARBA00023027"/>
    </source>
</evidence>
<dbReference type="AlphaFoldDB" id="A0A7J8HXU6"/>
<dbReference type="PANTHER" id="PTHR43313">
    <property type="entry name" value="SHORT-CHAIN DEHYDROGENASE/REDUCTASE FAMILY 9C"/>
    <property type="match status" value="1"/>
</dbReference>